<dbReference type="PROSITE" id="PS51007">
    <property type="entry name" value="CYTC"/>
    <property type="match status" value="1"/>
</dbReference>
<dbReference type="Pfam" id="PF01839">
    <property type="entry name" value="FG-GAP"/>
    <property type="match status" value="2"/>
</dbReference>
<dbReference type="PANTHER" id="PTHR44103:SF1">
    <property type="entry name" value="PROPROTEIN CONVERTASE P"/>
    <property type="match status" value="1"/>
</dbReference>
<reference evidence="7 8" key="1">
    <citation type="submission" date="2019-03" db="EMBL/GenBank/DDBJ databases">
        <title>Genomic Encyclopedia of Type Strains, Phase IV (KMG-IV): sequencing the most valuable type-strain genomes for metagenomic binning, comparative biology and taxonomic classification.</title>
        <authorList>
            <person name="Goeker M."/>
        </authorList>
    </citation>
    <scope>NUCLEOTIDE SEQUENCE [LARGE SCALE GENOMIC DNA]</scope>
    <source>
        <strain evidence="7 8">DSM 100059</strain>
    </source>
</reference>
<evidence type="ECO:0000256" key="1">
    <source>
        <dbReference type="ARBA" id="ARBA00022617"/>
    </source>
</evidence>
<dbReference type="Gene3D" id="2.130.10.130">
    <property type="entry name" value="Integrin alpha, N-terminal"/>
    <property type="match status" value="2"/>
</dbReference>
<dbReference type="EMBL" id="SODV01000002">
    <property type="protein sequence ID" value="TDW95980.1"/>
    <property type="molecule type" value="Genomic_DNA"/>
</dbReference>
<evidence type="ECO:0000256" key="5">
    <source>
        <dbReference type="PROSITE-ProRule" id="PRU00433"/>
    </source>
</evidence>
<keyword evidence="8" id="KW-1185">Reference proteome</keyword>
<organism evidence="7 8">
    <name type="scientific">Dinghuibacter silviterrae</name>
    <dbReference type="NCBI Taxonomy" id="1539049"/>
    <lineage>
        <taxon>Bacteria</taxon>
        <taxon>Pseudomonadati</taxon>
        <taxon>Bacteroidota</taxon>
        <taxon>Chitinophagia</taxon>
        <taxon>Chitinophagales</taxon>
        <taxon>Chitinophagaceae</taxon>
        <taxon>Dinghuibacter</taxon>
    </lineage>
</organism>
<name>A0A4R8DG92_9BACT</name>
<dbReference type="InterPro" id="IPR013517">
    <property type="entry name" value="FG-GAP"/>
</dbReference>
<evidence type="ECO:0000313" key="7">
    <source>
        <dbReference type="EMBL" id="TDW95980.1"/>
    </source>
</evidence>
<dbReference type="Proteomes" id="UP000294498">
    <property type="component" value="Unassembled WGS sequence"/>
</dbReference>
<keyword evidence="2 5" id="KW-0479">Metal-binding</keyword>
<dbReference type="AlphaFoldDB" id="A0A4R8DG92"/>
<evidence type="ECO:0000256" key="4">
    <source>
        <dbReference type="ARBA" id="ARBA00023004"/>
    </source>
</evidence>
<dbReference type="SUPFAM" id="SSF69318">
    <property type="entry name" value="Integrin alpha N-terminal domain"/>
    <property type="match status" value="1"/>
</dbReference>
<evidence type="ECO:0000313" key="8">
    <source>
        <dbReference type="Proteomes" id="UP000294498"/>
    </source>
</evidence>
<dbReference type="GO" id="GO:0020037">
    <property type="term" value="F:heme binding"/>
    <property type="evidence" value="ECO:0007669"/>
    <property type="project" value="InterPro"/>
</dbReference>
<accession>A0A4R8DG92</accession>
<dbReference type="Gene3D" id="1.10.760.10">
    <property type="entry name" value="Cytochrome c-like domain"/>
    <property type="match status" value="1"/>
</dbReference>
<evidence type="ECO:0000256" key="2">
    <source>
        <dbReference type="ARBA" id="ARBA00022723"/>
    </source>
</evidence>
<keyword evidence="3" id="KW-0732">Signal</keyword>
<dbReference type="PROSITE" id="PS51257">
    <property type="entry name" value="PROKAR_LIPOPROTEIN"/>
    <property type="match status" value="1"/>
</dbReference>
<protein>
    <submittedName>
        <fullName evidence="7">FG-GAP repeat protein</fullName>
    </submittedName>
</protein>
<sequence length="525" mass="58137">MRYRQSFVVAAIIVVSACVSQGGHPKTYHKNTHHGDTPDENIAKGEVLAAQYCASCHLLPGPELLDMNSWKNGVLPEMGPRLGIWSYQNQNYPSNASDPNVGRAFYPASPQLSEEEWGYIVDYYTAVSPDSLPGQKRAYPIAEGLSLFEPHLPAERLYKPATVLTRMDTARGVFYTSDAINGNTYIGNRALALTDSVHLRGPVTDLAFQGDSILACDIGILAPNNATVGRVEKLRTKGNRFSAADTVFGGLRRPVQLAVGDLNGDGRPDIVVCEFGFIKGALSWWDNKGDGRYERHVLRDVPGAIRVYIQDYNHDGLPDIWAQFAQGDEGIFLYTNKGHGVFEEQALLRFPPCYGSTYFELDDFNGDGYPDILYTCGDNGDFSTVLKPYHGVYIFLNDGHNHFHQRWFFPMNGCYKAVARDFDGDGDLDIAAIAYFADFKRQPGEGFVYLSNEGNFDYHPYTLPEGKLGRWITMDVGDFDGNGTPDILLGNCSVGPGFLSSATDWKKGPPYMLLKNRKKPPVSGK</sequence>
<dbReference type="InterPro" id="IPR009056">
    <property type="entry name" value="Cyt_c-like_dom"/>
</dbReference>
<gene>
    <name evidence="7" type="ORF">EDB95_3801</name>
</gene>
<dbReference type="InterPro" id="IPR028994">
    <property type="entry name" value="Integrin_alpha_N"/>
</dbReference>
<evidence type="ECO:0000259" key="6">
    <source>
        <dbReference type="PROSITE" id="PS51007"/>
    </source>
</evidence>
<dbReference type="RefSeq" id="WP_133995831.1">
    <property type="nucleotide sequence ID" value="NZ_SODV01000002.1"/>
</dbReference>
<keyword evidence="4 5" id="KW-0408">Iron</keyword>
<dbReference type="SUPFAM" id="SSF46626">
    <property type="entry name" value="Cytochrome c"/>
    <property type="match status" value="1"/>
</dbReference>
<proteinExistence type="predicted"/>
<comment type="caution">
    <text evidence="7">The sequence shown here is derived from an EMBL/GenBank/DDBJ whole genome shotgun (WGS) entry which is preliminary data.</text>
</comment>
<dbReference type="PANTHER" id="PTHR44103">
    <property type="entry name" value="PROPROTEIN CONVERTASE P"/>
    <property type="match status" value="1"/>
</dbReference>
<dbReference type="GO" id="GO:0009055">
    <property type="term" value="F:electron transfer activity"/>
    <property type="evidence" value="ECO:0007669"/>
    <property type="project" value="InterPro"/>
</dbReference>
<dbReference type="GO" id="GO:0046872">
    <property type="term" value="F:metal ion binding"/>
    <property type="evidence" value="ECO:0007669"/>
    <property type="project" value="UniProtKB-KW"/>
</dbReference>
<evidence type="ECO:0000256" key="3">
    <source>
        <dbReference type="ARBA" id="ARBA00022729"/>
    </source>
</evidence>
<dbReference type="OrthoDB" id="1391917at2"/>
<feature type="domain" description="Cytochrome c" evidence="6">
    <location>
        <begin position="40"/>
        <end position="128"/>
    </location>
</feature>
<dbReference type="Pfam" id="PF13517">
    <property type="entry name" value="FG-GAP_3"/>
    <property type="match status" value="1"/>
</dbReference>
<keyword evidence="1 5" id="KW-0349">Heme</keyword>
<dbReference type="InterPro" id="IPR036909">
    <property type="entry name" value="Cyt_c-like_dom_sf"/>
</dbReference>